<accession>A0A411A6H7</accession>
<organism evidence="1 2">
    <name type="scientific">Bacillus velezensis</name>
    <dbReference type="NCBI Taxonomy" id="492670"/>
    <lineage>
        <taxon>Bacteria</taxon>
        <taxon>Bacillati</taxon>
        <taxon>Bacillota</taxon>
        <taxon>Bacilli</taxon>
        <taxon>Bacillales</taxon>
        <taxon>Bacillaceae</taxon>
        <taxon>Bacillus</taxon>
        <taxon>Bacillus amyloliquefaciens group</taxon>
    </lineage>
</organism>
<dbReference type="RefSeq" id="WP_017417860.1">
    <property type="nucleotide sequence ID" value="NZ_CP023075.1"/>
</dbReference>
<dbReference type="EMBL" id="CP063687">
    <property type="protein sequence ID" value="QOY28944.1"/>
    <property type="molecule type" value="Genomic_DNA"/>
</dbReference>
<dbReference type="Gene3D" id="2.60.40.2870">
    <property type="match status" value="1"/>
</dbReference>
<protein>
    <submittedName>
        <fullName evidence="1">SPBc2 prophage-derived uncharacterized protein YolA</fullName>
    </submittedName>
</protein>
<reference evidence="2" key="1">
    <citation type="submission" date="2020-10" db="EMBL/GenBank/DDBJ databases">
        <title>Complete genome sequence of Bacillus velezensis NST6.</title>
        <authorList>
            <person name="Choi J."/>
        </authorList>
    </citation>
    <scope>NUCLEOTIDE SEQUENCE [LARGE SCALE GENOMIC DNA]</scope>
    <source>
        <strain evidence="2">NST6</strain>
    </source>
</reference>
<proteinExistence type="predicted"/>
<sequence>MGSNSTVIKAKGGRNLLYKGEANIYKYDAILGQNRVVIDIEITMNELPSNEIQVEGLGKNENHL</sequence>
<dbReference type="AlphaFoldDB" id="A0A411A6H7"/>
<name>A0A411A6H7_BACVE</name>
<dbReference type="Proteomes" id="UP000587477">
    <property type="component" value="Chromosome"/>
</dbReference>
<evidence type="ECO:0000313" key="2">
    <source>
        <dbReference type="Proteomes" id="UP000587477"/>
    </source>
</evidence>
<evidence type="ECO:0000313" key="1">
    <source>
        <dbReference type="EMBL" id="QOY28944.1"/>
    </source>
</evidence>
<gene>
    <name evidence="1" type="primary">yolA_2</name>
    <name evidence="1" type="ORF">BACVE_003986</name>
</gene>